<dbReference type="SUPFAM" id="SSF52540">
    <property type="entry name" value="P-loop containing nucleoside triphosphate hydrolases"/>
    <property type="match status" value="1"/>
</dbReference>
<proteinExistence type="predicted"/>
<dbReference type="RefSeq" id="WP_264542530.1">
    <property type="nucleotide sequence ID" value="NZ_BAABIP010000020.1"/>
</dbReference>
<evidence type="ECO:0000313" key="2">
    <source>
        <dbReference type="Proteomes" id="UP001500141"/>
    </source>
</evidence>
<organism evidence="1 2">
    <name type="scientific">Flavobacterium hankyongi</name>
    <dbReference type="NCBI Taxonomy" id="1176532"/>
    <lineage>
        <taxon>Bacteria</taxon>
        <taxon>Pseudomonadati</taxon>
        <taxon>Bacteroidota</taxon>
        <taxon>Flavobacteriia</taxon>
        <taxon>Flavobacteriales</taxon>
        <taxon>Flavobacteriaceae</taxon>
        <taxon>Flavobacterium</taxon>
    </lineage>
</organism>
<accession>A0ABP9A4A3</accession>
<dbReference type="Proteomes" id="UP001500141">
    <property type="component" value="Unassembled WGS sequence"/>
</dbReference>
<evidence type="ECO:0008006" key="3">
    <source>
        <dbReference type="Google" id="ProtNLM"/>
    </source>
</evidence>
<reference evidence="2" key="1">
    <citation type="journal article" date="2019" name="Int. J. Syst. Evol. Microbiol.">
        <title>The Global Catalogue of Microorganisms (GCM) 10K type strain sequencing project: providing services to taxonomists for standard genome sequencing and annotation.</title>
        <authorList>
            <consortium name="The Broad Institute Genomics Platform"/>
            <consortium name="The Broad Institute Genome Sequencing Center for Infectious Disease"/>
            <person name="Wu L."/>
            <person name="Ma J."/>
        </authorList>
    </citation>
    <scope>NUCLEOTIDE SEQUENCE [LARGE SCALE GENOMIC DNA]</scope>
    <source>
        <strain evidence="2">JCM 18198</strain>
    </source>
</reference>
<dbReference type="EMBL" id="BAABIP010000020">
    <property type="protein sequence ID" value="GAA4773776.1"/>
    <property type="molecule type" value="Genomic_DNA"/>
</dbReference>
<comment type="caution">
    <text evidence="1">The sequence shown here is derived from an EMBL/GenBank/DDBJ whole genome shotgun (WGS) entry which is preliminary data.</text>
</comment>
<sequence length="701" mass="83051">MNFKLLSIRPLDGCDYKFLKNLEENRIYKFYNEYDFLDEKGNEIKEFGSKNYKIVKNIRYTNTLPDDLYNLNNTKINVSAIVGKNGSGKSALMEILYGAIYNFSIKNINGFNAKYKKNNIACELFFCIHYKGIQNEEIIDYYVLKNKSNSIQIFSLNGASLENFNDFLFYTVASNYSLYGLNSDLIGPWIENLFHKNDGYQVPIVLNPMRTSGIINVNREYEFAKDRLLSNILNSKEIDKNSRFVLQNKKVNRISLKLKEKKIKLYHKDRTNKNEYLKKYLKSIFNSFKISEFEKDIDEFKIDEIIDSQNEVINYCTDYLLYKLKKISKNYSKEGTRFKVINYENGESVEMFLNNIRQNDLGSHITFKIRRLLNFLKYDFYEKKILIEYNDNDIDLLSKKIFDFRKKQIEMYKSKVIDSYKKESLNITYPFFLLTNMTLIPPSIYDVDYEFEDGGHFSLLSSGETQKIFSINTIFYHLINLNSKHNNYLFNDDIETKIRYEIESKKDIKYQFVNLILDEIELYFHPQMQKEYLNDILYKIDTTYLNGIKSINILFITHSPFILSDIPKQNVLFLDNGKPQNFEKMNTFGANIADLLIDSFFFGENENKLLIGDFAKMKINETIEWINEEKIKKLNKSYNKPNDALKKFHKGIIDLIDEPLMKYKLNEMFNEVIMDFSRADVLKNKIEEMQLELDSLNKIKK</sequence>
<evidence type="ECO:0000313" key="1">
    <source>
        <dbReference type="EMBL" id="GAA4773776.1"/>
    </source>
</evidence>
<keyword evidence="2" id="KW-1185">Reference proteome</keyword>
<gene>
    <name evidence="1" type="ORF">GCM10023230_25580</name>
</gene>
<protein>
    <recommendedName>
        <fullName evidence="3">ATPase AAA-type core domain-containing protein</fullName>
    </recommendedName>
</protein>
<name>A0ABP9A4A3_9FLAO</name>
<dbReference type="InterPro" id="IPR027417">
    <property type="entry name" value="P-loop_NTPase"/>
</dbReference>